<evidence type="ECO:0000256" key="5">
    <source>
        <dbReference type="ARBA" id="ARBA00051722"/>
    </source>
</evidence>
<dbReference type="Proteomes" id="UP000494165">
    <property type="component" value="Unassembled WGS sequence"/>
</dbReference>
<dbReference type="PRINTS" id="PR00700">
    <property type="entry name" value="PRTYPHPHTASE"/>
</dbReference>
<feature type="domain" description="Tyrosine-protein phosphatase" evidence="8">
    <location>
        <begin position="1740"/>
        <end position="1993"/>
    </location>
</feature>
<comment type="similarity">
    <text evidence="1">Belongs to the protein-tyrosine phosphatase family.</text>
</comment>
<keyword evidence="4" id="KW-0904">Protein phosphatase</keyword>
<evidence type="ECO:0000256" key="6">
    <source>
        <dbReference type="SAM" id="MobiDB-lite"/>
    </source>
</evidence>
<gene>
    <name evidence="10" type="ORF">CLODIP_2_CD13606</name>
</gene>
<proteinExistence type="inferred from homology"/>
<keyword evidence="3" id="KW-0378">Hydrolase</keyword>
<keyword evidence="7" id="KW-1133">Transmembrane helix</keyword>
<evidence type="ECO:0000259" key="8">
    <source>
        <dbReference type="PROSITE" id="PS50055"/>
    </source>
</evidence>
<dbReference type="PANTHER" id="PTHR19134:SF562">
    <property type="entry name" value="PROTEIN-TYROSINE-PHOSPHATASE"/>
    <property type="match status" value="1"/>
</dbReference>
<dbReference type="SMART" id="SM00404">
    <property type="entry name" value="PTPc_motif"/>
    <property type="match status" value="2"/>
</dbReference>
<protein>
    <recommendedName>
        <fullName evidence="2">protein-tyrosine-phosphatase</fullName>
        <ecNumber evidence="2">3.1.3.48</ecNumber>
    </recommendedName>
</protein>
<feature type="domain" description="Tyrosine specific protein phosphatases" evidence="9">
    <location>
        <begin position="2193"/>
        <end position="2265"/>
    </location>
</feature>
<dbReference type="InterPro" id="IPR003595">
    <property type="entry name" value="Tyr_Pase_cat"/>
</dbReference>
<dbReference type="CDD" id="cd00047">
    <property type="entry name" value="PTPc"/>
    <property type="match status" value="2"/>
</dbReference>
<evidence type="ECO:0000313" key="11">
    <source>
        <dbReference type="Proteomes" id="UP000494165"/>
    </source>
</evidence>
<evidence type="ECO:0000256" key="4">
    <source>
        <dbReference type="ARBA" id="ARBA00022912"/>
    </source>
</evidence>
<dbReference type="GO" id="GO:0004725">
    <property type="term" value="F:protein tyrosine phosphatase activity"/>
    <property type="evidence" value="ECO:0007669"/>
    <property type="project" value="UniProtKB-EC"/>
</dbReference>
<evidence type="ECO:0000313" key="10">
    <source>
        <dbReference type="EMBL" id="CAB3371530.1"/>
    </source>
</evidence>
<dbReference type="InterPro" id="IPR016130">
    <property type="entry name" value="Tyr_Pase_AS"/>
</dbReference>
<dbReference type="OrthoDB" id="297219at2759"/>
<evidence type="ECO:0000256" key="2">
    <source>
        <dbReference type="ARBA" id="ARBA00013064"/>
    </source>
</evidence>
<evidence type="ECO:0000259" key="9">
    <source>
        <dbReference type="PROSITE" id="PS50056"/>
    </source>
</evidence>
<dbReference type="SUPFAM" id="SSF52799">
    <property type="entry name" value="(Phosphotyrosine protein) phosphatases II"/>
    <property type="match status" value="2"/>
</dbReference>
<evidence type="ECO:0000256" key="3">
    <source>
        <dbReference type="ARBA" id="ARBA00022801"/>
    </source>
</evidence>
<dbReference type="Gene3D" id="3.90.190.10">
    <property type="entry name" value="Protein tyrosine phosphatase superfamily"/>
    <property type="match status" value="2"/>
</dbReference>
<comment type="catalytic activity">
    <reaction evidence="5">
        <text>O-phospho-L-tyrosyl-[protein] + H2O = L-tyrosyl-[protein] + phosphate</text>
        <dbReference type="Rhea" id="RHEA:10684"/>
        <dbReference type="Rhea" id="RHEA-COMP:10136"/>
        <dbReference type="Rhea" id="RHEA-COMP:20101"/>
        <dbReference type="ChEBI" id="CHEBI:15377"/>
        <dbReference type="ChEBI" id="CHEBI:43474"/>
        <dbReference type="ChEBI" id="CHEBI:46858"/>
        <dbReference type="ChEBI" id="CHEBI:61978"/>
        <dbReference type="EC" id="3.1.3.48"/>
    </reaction>
</comment>
<sequence length="2285" mass="259713">MSLFPAFSEASGAEVDEPQSGVSTNRWLENSSFTAPIESVPLPDDTPKNLEACQLEKSSSSKRKADSDYRLHSSHKRKKDKKSNKDTSELLENNYSGHSRPKESTGFQNETFYVDTRRDTSYLLCDFVAGPHQPKYKKIVKRPLGWRRSNRSRWIKPKRYYSSKHKQEYEDYEDEKDRPKWDHDVAMDLKATTEKLNRAIHEDPMNIQAWLKLVQIQPSLLSLQPRHGQCSLSASEKRAVADKQIAILDRALGKNPTNIELIKERYGLASGLVPADELANQLRKYLSREPFLVAGWLELAKIERSHLASCSIPKIILVFSSAMDVVNGWRKKYANAEVEMGILELVLACGIFLQEASLQEQTWVMLRLYTEMSLGECRDPNGIAELQNIANKKAETLENDAAADEDQLLLSGLPSSELWLRVERVREAAHFLPAPDCIWAREGDPQRLVYPDDMASLSQHITTKSLGFRVAAVALVVLGVPPLPFRDCTVKCLSSYTVLPNLGLLASGYPIFSPDIILPRSWIGDAALQIASTCGATAWKPALGGELYRDLLYNSFYKFATSLPEQEESIMMSWCLRWETLYARLMPTNQQSKSYMRSRAKKLLKKPNYRTAFQLFRDFAMLDAALSESLQPADKILSATIQASRASGLKWRECSDRAGLCSIYRTLAEIWIQEGKSSQAITLLCSLIDKNVDPFCQNPLGQSTIEDCIEKYEDFCREILQNQTQETLHLVDAFSEDFLTNVIACYAWLMVLNRNVWIAGAMLEAMILRLEQLGTIKSKSQKEIVYEIYCAVMQNRSRNSSCDTGLLHSIIERALSEFPDNAAILSIQAQLQNTIRQISKLTSTAKIKYSALGHAMRILSLEYRSLLHESETFDQSDGAKCEPRVVAQYEKVLSNFEFRHCPLLWQLYLRYVGFKATPETIRTVFYKALEDCPWVKALYMQGARLLPEESANIQDLVVEKELSEGYLFFIKSSGYNSACITNETDIGTIAFVKDPASYNVNPAALPFKDLELNFPSLNSYNCDLVAGFPNNYLDDEFDPVSDIRWHRFRNVVTDNRFNLFRPEQFIVIRDPLTQTKVRFHTSVLAKHSAQFHFSPTNNFNRGYLIAVDGWNDKRKSKLRYCSFIPSEGPVDNRDCTELKNVNQMSKYLKKGNSWTILSNEFTNEKNNNNNLYFHEFRLTVNNNITVFNESDPSAREMMKFVGVKSFQAEATFKLHAYEYLKPEKPDSKMKTQFTLNSPEMVCLDIIYISPDEGITVELGNSHQELEKTHAKTWSTKRILQPLETGEHTIVISANRKSSLIGGVYFCTGKTTFMKSSDQLSRSCELLGRGNNDLFITSVTKRNFSIDELHPLTLEETKALCNAVGGTDCYQVEICDSKGCFCISGYMDESPWRGRCQKKCKSPFYGPDCVYKDRFCNTKINNQNTDRHHDGVCANGCEEEYRFPDCKERILYFHSPPNITALGPHSAEINFGPNDFQKSEHFSHVSVSCIFLGEDRNWQYGFERNFIQTESPIVLLENLDPQKEYSCQLRIFEKDGQHLKNKKRSDFRTKCVPLNEKNLRVTFEKPAGIKLEVFGDQKHLCHLEKIEIMKKDRTGSSILFRNSRLESGGYPENLEFVFEPGNSYIVTILSQDEQEYIIEHKEIAEGNLWVIITSIAAVLIVSLALVAIMILWRKAKHRTNDANQKLVEEPQNEPANAVELDLVPALERPAMGEPTKDPFSKVINVSELGEYVENAKKSGLFKSQHELFPRGQTRPWTVGVDPANKKKNRYANLAAYDATRVELKPLAGVEEQSDYINANYIDGYKRPRAYIATQGPKPQTVVDFWRLIWQEKVEAVVMVASLVENGKTKCEKYWPDLQKHVQHGPLIVHNTHEEIFADYVVRTLSVSLDNASLKVVQYHYSSWPDHSVPLYPQSITSFAKTLFAIKSDAPVIVHCSAGVGRTGTVILIDACLRMANAEGNIDVLGLLAKIRSQRANLVDNEQQFEFVHLVLYETLVVPQFSIPCSVFHREYASLTERNNLRITKQFETLNEICEKGWNSGSGTSESVVEADKCRYPDIVAASSHLVKIYPYGSISRVTFFNGVYVDGLKKKRQFIATQAPLPNTVEQFWRLVQQHTIQYILVLNRPGPMEGYYLPQIGEHLAFGDFKVTAMKEVETKHCYVKTVNIAPGNNQPFVAYVASYNWPVGQVAGPGAKDLVEIWDSAEKSNDNKIRLVVCHDGVTASGLLLGVGFVLEKIKLEQQVDAALAMRTLRQSRPKFIAHQEQFETLYHAAAIYLQEFETYGNYQ</sequence>
<dbReference type="Pfam" id="PF08424">
    <property type="entry name" value="NRDE-2"/>
    <property type="match status" value="1"/>
</dbReference>
<feature type="compositionally biased region" description="Basic residues" evidence="6">
    <location>
        <begin position="72"/>
        <end position="82"/>
    </location>
</feature>
<dbReference type="InterPro" id="IPR000242">
    <property type="entry name" value="PTP_cat"/>
</dbReference>
<dbReference type="PROSITE" id="PS00383">
    <property type="entry name" value="TYR_PHOSPHATASE_1"/>
    <property type="match status" value="1"/>
</dbReference>
<name>A0A8S1CJ79_9INSE</name>
<accession>A0A8S1CJ79</accession>
<feature type="transmembrane region" description="Helical" evidence="7">
    <location>
        <begin position="1647"/>
        <end position="1671"/>
    </location>
</feature>
<feature type="compositionally biased region" description="Polar residues" evidence="6">
    <location>
        <begin position="20"/>
        <end position="34"/>
    </location>
</feature>
<dbReference type="GO" id="GO:0008045">
    <property type="term" value="P:motor neuron axon guidance"/>
    <property type="evidence" value="ECO:0007669"/>
    <property type="project" value="TreeGrafter"/>
</dbReference>
<feature type="region of interest" description="Disordered" evidence="6">
    <location>
        <begin position="1"/>
        <end position="109"/>
    </location>
</feature>
<dbReference type="EC" id="3.1.3.48" evidence="2"/>
<dbReference type="FunFam" id="3.90.190.10:FF:000102">
    <property type="entry name" value="Receptor-type tyrosine-protein phosphatase"/>
    <property type="match status" value="1"/>
</dbReference>
<keyword evidence="7" id="KW-0472">Membrane</keyword>
<keyword evidence="11" id="KW-1185">Reference proteome</keyword>
<dbReference type="PANTHER" id="PTHR19134">
    <property type="entry name" value="RECEPTOR-TYPE TYROSINE-PROTEIN PHOSPHATASE"/>
    <property type="match status" value="1"/>
</dbReference>
<dbReference type="Pfam" id="PF00102">
    <property type="entry name" value="Y_phosphatase"/>
    <property type="match status" value="2"/>
</dbReference>
<dbReference type="EMBL" id="CADEPI010000062">
    <property type="protein sequence ID" value="CAB3371530.1"/>
    <property type="molecule type" value="Genomic_DNA"/>
</dbReference>
<dbReference type="PROSITE" id="PS50056">
    <property type="entry name" value="TYR_PHOSPHATASE_2"/>
    <property type="match status" value="2"/>
</dbReference>
<dbReference type="InterPro" id="IPR013633">
    <property type="entry name" value="NRDE-2"/>
</dbReference>
<dbReference type="InterPro" id="IPR000387">
    <property type="entry name" value="Tyr_Pase_dom"/>
</dbReference>
<feature type="domain" description="Tyrosine-protein phosphatase" evidence="8">
    <location>
        <begin position="2021"/>
        <end position="2274"/>
    </location>
</feature>
<evidence type="ECO:0000256" key="1">
    <source>
        <dbReference type="ARBA" id="ARBA00009580"/>
    </source>
</evidence>
<dbReference type="InterPro" id="IPR050348">
    <property type="entry name" value="Protein-Tyr_Phosphatase"/>
</dbReference>
<keyword evidence="7" id="KW-0812">Transmembrane</keyword>
<dbReference type="InterPro" id="IPR029021">
    <property type="entry name" value="Prot-tyrosine_phosphatase-like"/>
</dbReference>
<feature type="domain" description="Tyrosine specific protein phosphatases" evidence="9">
    <location>
        <begin position="1915"/>
        <end position="1984"/>
    </location>
</feature>
<dbReference type="PROSITE" id="PS50055">
    <property type="entry name" value="TYR_PHOSPHATASE_PTP"/>
    <property type="match status" value="2"/>
</dbReference>
<comment type="caution">
    <text evidence="10">The sequence shown here is derived from an EMBL/GenBank/DDBJ whole genome shotgun (WGS) entry which is preliminary data.</text>
</comment>
<organism evidence="10 11">
    <name type="scientific">Cloeon dipterum</name>
    <dbReference type="NCBI Taxonomy" id="197152"/>
    <lineage>
        <taxon>Eukaryota</taxon>
        <taxon>Metazoa</taxon>
        <taxon>Ecdysozoa</taxon>
        <taxon>Arthropoda</taxon>
        <taxon>Hexapoda</taxon>
        <taxon>Insecta</taxon>
        <taxon>Pterygota</taxon>
        <taxon>Palaeoptera</taxon>
        <taxon>Ephemeroptera</taxon>
        <taxon>Pisciforma</taxon>
        <taxon>Baetidae</taxon>
        <taxon>Cloeon</taxon>
    </lineage>
</organism>
<dbReference type="SMART" id="SM00194">
    <property type="entry name" value="PTPc"/>
    <property type="match status" value="2"/>
</dbReference>
<reference evidence="10 11" key="1">
    <citation type="submission" date="2020-04" db="EMBL/GenBank/DDBJ databases">
        <authorList>
            <person name="Alioto T."/>
            <person name="Alioto T."/>
            <person name="Gomez Garrido J."/>
        </authorList>
    </citation>
    <scope>NUCLEOTIDE SEQUENCE [LARGE SCALE GENOMIC DNA]</scope>
</reference>
<evidence type="ECO:0000256" key="7">
    <source>
        <dbReference type="SAM" id="Phobius"/>
    </source>
</evidence>